<comment type="caution">
    <text evidence="1">The sequence shown here is derived from an EMBL/GenBank/DDBJ whole genome shotgun (WGS) entry which is preliminary data.</text>
</comment>
<reference evidence="1" key="1">
    <citation type="submission" date="2022-06" db="EMBL/GenBank/DDBJ databases">
        <title>Aquibacillus sp. a new bacterium isolated from soil saline samples.</title>
        <authorList>
            <person name="Galisteo C."/>
            <person name="De La Haba R."/>
            <person name="Sanchez-Porro C."/>
            <person name="Ventosa A."/>
        </authorList>
    </citation>
    <scope>NUCLEOTIDE SEQUENCE</scope>
    <source>
        <strain evidence="1">JCM 12387</strain>
    </source>
</reference>
<accession>A0A9X3WS08</accession>
<name>A0A9X3WS08_9BACI</name>
<protein>
    <submittedName>
        <fullName evidence="1">Aminoglycoside phosphotransferase family protein</fullName>
    </submittedName>
</protein>
<dbReference type="GO" id="GO:0019748">
    <property type="term" value="P:secondary metabolic process"/>
    <property type="evidence" value="ECO:0007669"/>
    <property type="project" value="InterPro"/>
</dbReference>
<dbReference type="AlphaFoldDB" id="A0A9X3WS08"/>
<dbReference type="SUPFAM" id="SSF56112">
    <property type="entry name" value="Protein kinase-like (PK-like)"/>
    <property type="match status" value="1"/>
</dbReference>
<dbReference type="InterPro" id="IPR006748">
    <property type="entry name" value="NH2Glyco/OHUrea_AB-resist_kin"/>
</dbReference>
<dbReference type="InterPro" id="IPR011009">
    <property type="entry name" value="Kinase-like_dom_sf"/>
</dbReference>
<proteinExistence type="predicted"/>
<dbReference type="EMBL" id="JAMQJZ010000018">
    <property type="protein sequence ID" value="MDC3422284.1"/>
    <property type="molecule type" value="Genomic_DNA"/>
</dbReference>
<organism evidence="1 2">
    <name type="scientific">Aquibacillus koreensis</name>
    <dbReference type="NCBI Taxonomy" id="279446"/>
    <lineage>
        <taxon>Bacteria</taxon>
        <taxon>Bacillati</taxon>
        <taxon>Bacillota</taxon>
        <taxon>Bacilli</taxon>
        <taxon>Bacillales</taxon>
        <taxon>Bacillaceae</taxon>
        <taxon>Aquibacillus</taxon>
    </lineage>
</organism>
<dbReference type="Proteomes" id="UP001145072">
    <property type="component" value="Unassembled WGS sequence"/>
</dbReference>
<evidence type="ECO:0000313" key="1">
    <source>
        <dbReference type="EMBL" id="MDC3422284.1"/>
    </source>
</evidence>
<dbReference type="GO" id="GO:0016773">
    <property type="term" value="F:phosphotransferase activity, alcohol group as acceptor"/>
    <property type="evidence" value="ECO:0007669"/>
    <property type="project" value="InterPro"/>
</dbReference>
<gene>
    <name evidence="1" type="ORF">NC661_18190</name>
</gene>
<dbReference type="Pfam" id="PF04655">
    <property type="entry name" value="APH_6_hur"/>
    <property type="match status" value="1"/>
</dbReference>
<keyword evidence="2" id="KW-1185">Reference proteome</keyword>
<evidence type="ECO:0000313" key="2">
    <source>
        <dbReference type="Proteomes" id="UP001145072"/>
    </source>
</evidence>
<sequence>MINLHIPESFKTKIVGAFGENGKQWLETLEETVKMYAGQWHLQIDGPVDNLSYNYVLKAVNDKGTPVILKLGVPGFDFKNEIKTVLAYGGNGCANVLEWDAEGGGMLLEQLIPGQMLVGEEEGQAIQHFVTVWQAIRCPVPDGLDCPKIMDWAKGLDRYLEDHPNDTGPIDKETIKRAQGYFKEIFDTSDGSELLHGDLHHQNILYSEEKGWMAIDPKGVVGDPYFSFTAFMVNEIHNKPSPKERFIARANRLIEMLELDRGRFLKAGVAMATLSACWGIEDHDEEWIYAFTCAEWFQELLDM</sequence>
<dbReference type="RefSeq" id="WP_259868149.1">
    <property type="nucleotide sequence ID" value="NZ_JAMQJZ010000018.1"/>
</dbReference>